<dbReference type="PRINTS" id="PR00783">
    <property type="entry name" value="MINTRINSICP"/>
</dbReference>
<dbReference type="Gene3D" id="1.20.1080.10">
    <property type="entry name" value="Glycerol uptake facilitator protein"/>
    <property type="match status" value="1"/>
</dbReference>
<protein>
    <recommendedName>
        <fullName evidence="9">Aquaporin-like protein</fullName>
    </recommendedName>
</protein>
<evidence type="ECO:0008006" key="9">
    <source>
        <dbReference type="Google" id="ProtNLM"/>
    </source>
</evidence>
<keyword evidence="5 7" id="KW-0472">Membrane</keyword>
<evidence type="ECO:0000313" key="8">
    <source>
        <dbReference type="EMBL" id="CAE0341195.1"/>
    </source>
</evidence>
<feature type="transmembrane region" description="Helical" evidence="7">
    <location>
        <begin position="62"/>
        <end position="84"/>
    </location>
</feature>
<organism evidence="8">
    <name type="scientific">Euplotes harpa</name>
    <dbReference type="NCBI Taxonomy" id="151035"/>
    <lineage>
        <taxon>Eukaryota</taxon>
        <taxon>Sar</taxon>
        <taxon>Alveolata</taxon>
        <taxon>Ciliophora</taxon>
        <taxon>Intramacronucleata</taxon>
        <taxon>Spirotrichea</taxon>
        <taxon>Hypotrichia</taxon>
        <taxon>Euplotida</taxon>
        <taxon>Euplotidae</taxon>
        <taxon>Euplotes</taxon>
    </lineage>
</organism>
<gene>
    <name evidence="8" type="ORF">EHAR0213_LOCUS102</name>
</gene>
<evidence type="ECO:0000256" key="7">
    <source>
        <dbReference type="SAM" id="Phobius"/>
    </source>
</evidence>
<dbReference type="InterPro" id="IPR000425">
    <property type="entry name" value="MIP"/>
</dbReference>
<keyword evidence="4 7" id="KW-1133">Transmembrane helix</keyword>
<evidence type="ECO:0000256" key="1">
    <source>
        <dbReference type="ARBA" id="ARBA00004141"/>
    </source>
</evidence>
<evidence type="ECO:0000256" key="5">
    <source>
        <dbReference type="ARBA" id="ARBA00023136"/>
    </source>
</evidence>
<dbReference type="InterPro" id="IPR023271">
    <property type="entry name" value="Aquaporin-like"/>
</dbReference>
<dbReference type="PANTHER" id="PTHR19139:SF199">
    <property type="entry name" value="MIP17260P"/>
    <property type="match status" value="1"/>
</dbReference>
<accession>A0A7S3IZ41</accession>
<feature type="transmembrane region" description="Helical" evidence="7">
    <location>
        <begin position="104"/>
        <end position="125"/>
    </location>
</feature>
<dbReference type="GO" id="GO:0015250">
    <property type="term" value="F:water channel activity"/>
    <property type="evidence" value="ECO:0007669"/>
    <property type="project" value="TreeGrafter"/>
</dbReference>
<evidence type="ECO:0000256" key="2">
    <source>
        <dbReference type="ARBA" id="ARBA00006175"/>
    </source>
</evidence>
<dbReference type="Pfam" id="PF00230">
    <property type="entry name" value="MIP"/>
    <property type="match status" value="1"/>
</dbReference>
<comment type="subcellular location">
    <subcellularLocation>
        <location evidence="1">Membrane</location>
        <topology evidence="1">Multi-pass membrane protein</topology>
    </subcellularLocation>
</comment>
<feature type="transmembrane region" description="Helical" evidence="7">
    <location>
        <begin position="20"/>
        <end position="41"/>
    </location>
</feature>
<dbReference type="AlphaFoldDB" id="A0A7S3IZ41"/>
<dbReference type="PANTHER" id="PTHR19139">
    <property type="entry name" value="AQUAPORIN TRANSPORTER"/>
    <property type="match status" value="1"/>
</dbReference>
<proteinExistence type="inferred from homology"/>
<keyword evidence="3 6" id="KW-0812">Transmembrane</keyword>
<dbReference type="InterPro" id="IPR034294">
    <property type="entry name" value="Aquaporin_transptr"/>
</dbReference>
<dbReference type="GO" id="GO:0005886">
    <property type="term" value="C:plasma membrane"/>
    <property type="evidence" value="ECO:0007669"/>
    <property type="project" value="TreeGrafter"/>
</dbReference>
<evidence type="ECO:0000256" key="4">
    <source>
        <dbReference type="ARBA" id="ARBA00022989"/>
    </source>
</evidence>
<evidence type="ECO:0000256" key="6">
    <source>
        <dbReference type="RuleBase" id="RU000477"/>
    </source>
</evidence>
<reference evidence="8" key="1">
    <citation type="submission" date="2021-01" db="EMBL/GenBank/DDBJ databases">
        <authorList>
            <person name="Corre E."/>
            <person name="Pelletier E."/>
            <person name="Niang G."/>
            <person name="Scheremetjew M."/>
            <person name="Finn R."/>
            <person name="Kale V."/>
            <person name="Holt S."/>
            <person name="Cochrane G."/>
            <person name="Meng A."/>
            <person name="Brown T."/>
            <person name="Cohen L."/>
        </authorList>
    </citation>
    <scope>NUCLEOTIDE SEQUENCE</scope>
    <source>
        <strain evidence="8">FSP1.4</strain>
    </source>
</reference>
<comment type="similarity">
    <text evidence="2 6">Belongs to the MIP/aquaporin (TC 1.A.8) family.</text>
</comment>
<dbReference type="EMBL" id="HBII01000269">
    <property type="protein sequence ID" value="CAE0341195.1"/>
    <property type="molecule type" value="Transcribed_RNA"/>
</dbReference>
<evidence type="ECO:0000256" key="3">
    <source>
        <dbReference type="ARBA" id="ARBA00022692"/>
    </source>
</evidence>
<sequence>MLGLSQDIFRRTGKFYGGYFIFPWFVVGIMATCYRLTGAHLNPVITVANIIRRDKPAGFSSLLALLYIPAQYAGCWGGVALTWWFTRDPGQLTIQRKTGQDNFWYSEAVGMEFAASFMFVLVYLSQSGRFTWTAPETGLQALIIGASYGSLVAWSSRRTGGSLNPAYGFGQNFWDQMDEGAKESFQFIWIYTAIPFLGMVLALAIHMLVHVPGNQHAKEKAVE</sequence>
<feature type="transmembrane region" description="Helical" evidence="7">
    <location>
        <begin position="187"/>
        <end position="209"/>
    </location>
</feature>
<name>A0A7S3IZ41_9SPIT</name>
<keyword evidence="6" id="KW-0813">Transport</keyword>
<dbReference type="SUPFAM" id="SSF81338">
    <property type="entry name" value="Aquaporin-like"/>
    <property type="match status" value="1"/>
</dbReference>